<dbReference type="NCBIfam" id="NF038032">
    <property type="entry name" value="CehA_McbA_metalo"/>
    <property type="match status" value="1"/>
</dbReference>
<evidence type="ECO:0000313" key="2">
    <source>
        <dbReference type="Proteomes" id="UP000623681"/>
    </source>
</evidence>
<gene>
    <name evidence="1" type="ORF">JK634_09650</name>
</gene>
<organism evidence="1 2">
    <name type="scientific">Clostridium paridis</name>
    <dbReference type="NCBI Taxonomy" id="2803863"/>
    <lineage>
        <taxon>Bacteria</taxon>
        <taxon>Bacillati</taxon>
        <taxon>Bacillota</taxon>
        <taxon>Clostridia</taxon>
        <taxon>Eubacteriales</taxon>
        <taxon>Clostridiaceae</taxon>
        <taxon>Clostridium</taxon>
    </lineage>
</organism>
<dbReference type="RefSeq" id="WP_202767444.1">
    <property type="nucleotide sequence ID" value="NZ_JAESWA010000022.1"/>
</dbReference>
<comment type="caution">
    <text evidence="1">The sequence shown here is derived from an EMBL/GenBank/DDBJ whole genome shotgun (WGS) entry which is preliminary data.</text>
</comment>
<dbReference type="Gene3D" id="3.20.20.140">
    <property type="entry name" value="Metal-dependent hydrolases"/>
    <property type="match status" value="1"/>
</dbReference>
<keyword evidence="2" id="KW-1185">Reference proteome</keyword>
<dbReference type="InterPro" id="IPR016195">
    <property type="entry name" value="Pol/histidinol_Pase-like"/>
</dbReference>
<accession>A0A937K3X6</accession>
<evidence type="ECO:0000313" key="1">
    <source>
        <dbReference type="EMBL" id="MBL4932067.1"/>
    </source>
</evidence>
<sequence>MTRKESTFKYKSEKIDDKDINFYYGIPHCHTFLSNGRGSPIEALEYGYKNSLDFMFITDHNSYLKEDIDYKSSKVSKWTYLKSCLKKYNKKHNRPLTLLGFESRSNPWGDLNFINISTYFTGVVKDLRVLLLWMLNNQEGLIFINHPHSPIERLPYNAYLNYFITSVEVGNGSPPHKYIRHHKHYFKLLDNGWKLGAINGQDNHRLNFGDTDNLTCVICNELNHSSLVDSIRCRRTYSTESRTLKAYFSMNGYFMGEVISHPNLDELKFYIFLQDPKYKIKKVEIISNNGIVVKTLNDLNLNTVKYFINLPVNPGNTWYLLEVYQEEDKIAITSPIFFEY</sequence>
<dbReference type="Proteomes" id="UP000623681">
    <property type="component" value="Unassembled WGS sequence"/>
</dbReference>
<dbReference type="AlphaFoldDB" id="A0A937K3X6"/>
<protein>
    <submittedName>
        <fullName evidence="1">CehA/McbA family metallohydrolase</fullName>
    </submittedName>
</protein>
<name>A0A937K3X6_9CLOT</name>
<proteinExistence type="predicted"/>
<dbReference type="SUPFAM" id="SSF89550">
    <property type="entry name" value="PHP domain-like"/>
    <property type="match status" value="1"/>
</dbReference>
<dbReference type="EMBL" id="JAESWA010000022">
    <property type="protein sequence ID" value="MBL4932067.1"/>
    <property type="molecule type" value="Genomic_DNA"/>
</dbReference>
<reference evidence="1" key="1">
    <citation type="submission" date="2021-01" db="EMBL/GenBank/DDBJ databases">
        <title>Genome public.</title>
        <authorList>
            <person name="Liu C."/>
            <person name="Sun Q."/>
        </authorList>
    </citation>
    <scope>NUCLEOTIDE SEQUENCE</scope>
    <source>
        <strain evidence="1">YIM B02565</strain>
    </source>
</reference>